<name>A0AA37F604_9ACTN</name>
<evidence type="ECO:0000313" key="4">
    <source>
        <dbReference type="Proteomes" id="UP000627984"/>
    </source>
</evidence>
<protein>
    <submittedName>
        <fullName evidence="3">Uncharacterized protein</fullName>
    </submittedName>
</protein>
<organism evidence="3 4">
    <name type="scientific">Planomonospora parontospora</name>
    <dbReference type="NCBI Taxonomy" id="58119"/>
    <lineage>
        <taxon>Bacteria</taxon>
        <taxon>Bacillati</taxon>
        <taxon>Actinomycetota</taxon>
        <taxon>Actinomycetes</taxon>
        <taxon>Streptosporangiales</taxon>
        <taxon>Streptosporangiaceae</taxon>
        <taxon>Planomonospora</taxon>
    </lineage>
</organism>
<feature type="region of interest" description="Disordered" evidence="1">
    <location>
        <begin position="403"/>
        <end position="491"/>
    </location>
</feature>
<accession>A0AA37F604</accession>
<feature type="compositionally biased region" description="Basic and acidic residues" evidence="1">
    <location>
        <begin position="227"/>
        <end position="260"/>
    </location>
</feature>
<feature type="chain" id="PRO_5041388737" evidence="2">
    <location>
        <begin position="41"/>
        <end position="683"/>
    </location>
</feature>
<evidence type="ECO:0000256" key="1">
    <source>
        <dbReference type="SAM" id="MobiDB-lite"/>
    </source>
</evidence>
<evidence type="ECO:0000256" key="2">
    <source>
        <dbReference type="SAM" id="SignalP"/>
    </source>
</evidence>
<sequence length="683" mass="68822">MRPPTKGNVVTTVRSLVTAAVIAPIVSVSAMLAAAGPAHAKASLDMPSRVTSDRKVTISGRVDLVFDAVLYVNGRQVAKGDRRVSYAWDPRRRPNGRYAIRLVERGKLLGGRWDETSRTLTQSVPPRAPGGVGVRLRGDRAVLTWSRGVEPDLRGYEIFSSRTGRVGAVGASGACRGGSCRVTLVLPAKAAGKRIGFTVRAIRSDGSGGTLVSGRSAVAAVRVPVPRARERARSAGDEGHPHDAGARQEGRNRGEDDLRSGVESLPRLPQKDTPTSRARPAETVSDGGSGSREGGDGTGPGTGDGGTGSGTGSDTVSEAAGSGAAGAGTAGKEGEGGGTGRAGSEAAETTSGGSADVTGRPEPATGGTAGLGLLIAGGMLLLLLGAHGGAWVRRRWLTGRAGGRATGGSGEGMTTTVLNAGAVPGRDGVSRGGATGAASRGGTVPDGGDTSRGGSVSGSTDTRGGAALRSDGAGEARRPATGKAPGPPRRPAVILAVVRMPYSRRPAGGPATACPVTRSFTGEGGKTPDTASPGEDGSFGVRPGEDGSSGVRPGVPVEAGQAMSAEAGRTEHAARPEESGTAAETPHARFESTGSTLPAAAPAPEIGSVTAVAVRSGRGRWDGYLPPAPRSIEDSGFWERPQPGAKDFWAEDREEDLEENERDSGAPGGSRSGRLRSRGGARS</sequence>
<feature type="compositionally biased region" description="Gly residues" evidence="1">
    <location>
        <begin position="323"/>
        <end position="341"/>
    </location>
</feature>
<keyword evidence="2" id="KW-0732">Signal</keyword>
<reference evidence="3" key="2">
    <citation type="submission" date="2022-09" db="EMBL/GenBank/DDBJ databases">
        <authorList>
            <person name="Sun Q."/>
            <person name="Ohkuma M."/>
        </authorList>
    </citation>
    <scope>NUCLEOTIDE SEQUENCE</scope>
    <source>
        <strain evidence="3">JCM 3093</strain>
    </source>
</reference>
<proteinExistence type="predicted"/>
<gene>
    <name evidence="3" type="ORF">GCM10010126_44480</name>
</gene>
<dbReference type="AlphaFoldDB" id="A0AA37F604"/>
<feature type="compositionally biased region" description="Polar residues" evidence="1">
    <location>
        <begin position="452"/>
        <end position="462"/>
    </location>
</feature>
<reference evidence="3" key="1">
    <citation type="journal article" date="2014" name="Int. J. Syst. Evol. Microbiol.">
        <title>Complete genome sequence of Corynebacterium casei LMG S-19264T (=DSM 44701T), isolated from a smear-ripened cheese.</title>
        <authorList>
            <consortium name="US DOE Joint Genome Institute (JGI-PGF)"/>
            <person name="Walter F."/>
            <person name="Albersmeier A."/>
            <person name="Kalinowski J."/>
            <person name="Ruckert C."/>
        </authorList>
    </citation>
    <scope>NUCLEOTIDE SEQUENCE</scope>
    <source>
        <strain evidence="3">JCM 3093</strain>
    </source>
</reference>
<evidence type="ECO:0000313" key="3">
    <source>
        <dbReference type="EMBL" id="GGK80234.1"/>
    </source>
</evidence>
<feature type="compositionally biased region" description="Gly residues" evidence="1">
    <location>
        <begin position="287"/>
        <end position="311"/>
    </location>
</feature>
<dbReference type="Proteomes" id="UP000627984">
    <property type="component" value="Unassembled WGS sequence"/>
</dbReference>
<feature type="signal peptide" evidence="2">
    <location>
        <begin position="1"/>
        <end position="40"/>
    </location>
</feature>
<feature type="compositionally biased region" description="Low complexity" evidence="1">
    <location>
        <begin position="312"/>
        <end position="322"/>
    </location>
</feature>
<comment type="caution">
    <text evidence="3">The sequence shown here is derived from an EMBL/GenBank/DDBJ whole genome shotgun (WGS) entry which is preliminary data.</text>
</comment>
<dbReference type="EMBL" id="BMQD01000014">
    <property type="protein sequence ID" value="GGK80234.1"/>
    <property type="molecule type" value="Genomic_DNA"/>
</dbReference>
<feature type="compositionally biased region" description="Basic and acidic residues" evidence="1">
    <location>
        <begin position="568"/>
        <end position="578"/>
    </location>
</feature>
<feature type="compositionally biased region" description="Basic residues" evidence="1">
    <location>
        <begin position="673"/>
        <end position="683"/>
    </location>
</feature>
<feature type="region of interest" description="Disordered" evidence="1">
    <location>
        <begin position="223"/>
        <end position="364"/>
    </location>
</feature>
<feature type="region of interest" description="Disordered" evidence="1">
    <location>
        <begin position="503"/>
        <end position="683"/>
    </location>
</feature>
<feature type="compositionally biased region" description="Acidic residues" evidence="1">
    <location>
        <begin position="652"/>
        <end position="661"/>
    </location>
</feature>